<dbReference type="GO" id="GO:0140268">
    <property type="term" value="C:endoplasmic reticulum-plasma membrane contact site"/>
    <property type="evidence" value="ECO:0007669"/>
    <property type="project" value="TreeGrafter"/>
</dbReference>
<evidence type="ECO:0000313" key="4">
    <source>
        <dbReference type="Proteomes" id="UP001145021"/>
    </source>
</evidence>
<dbReference type="EMBL" id="JANBOH010000008">
    <property type="protein sequence ID" value="KAJ1648264.1"/>
    <property type="molecule type" value="Genomic_DNA"/>
</dbReference>
<keyword evidence="2" id="KW-0472">Membrane</keyword>
<dbReference type="InterPro" id="IPR011993">
    <property type="entry name" value="PH-like_dom_sf"/>
</dbReference>
<feature type="compositionally biased region" description="Acidic residues" evidence="1">
    <location>
        <begin position="469"/>
        <end position="486"/>
    </location>
</feature>
<feature type="compositionally biased region" description="Polar residues" evidence="1">
    <location>
        <begin position="1"/>
        <end position="19"/>
    </location>
</feature>
<feature type="region of interest" description="Disordered" evidence="1">
    <location>
        <begin position="159"/>
        <end position="180"/>
    </location>
</feature>
<dbReference type="PANTHER" id="PTHR23319">
    <property type="entry name" value="GRAM DOMAIN CONTAINING 1B, ISOFORM E"/>
    <property type="match status" value="1"/>
</dbReference>
<feature type="region of interest" description="Disordered" evidence="1">
    <location>
        <begin position="1"/>
        <end position="23"/>
    </location>
</feature>
<dbReference type="InterPro" id="IPR051482">
    <property type="entry name" value="Cholesterol_transport"/>
</dbReference>
<feature type="region of interest" description="Disordered" evidence="1">
    <location>
        <begin position="439"/>
        <end position="518"/>
    </location>
</feature>
<dbReference type="GO" id="GO:0005789">
    <property type="term" value="C:endoplasmic reticulum membrane"/>
    <property type="evidence" value="ECO:0007669"/>
    <property type="project" value="TreeGrafter"/>
</dbReference>
<accession>A0A9W7XQD8</accession>
<dbReference type="GO" id="GO:0032934">
    <property type="term" value="F:sterol binding"/>
    <property type="evidence" value="ECO:0007669"/>
    <property type="project" value="TreeGrafter"/>
</dbReference>
<evidence type="ECO:0000256" key="1">
    <source>
        <dbReference type="SAM" id="MobiDB-lite"/>
    </source>
</evidence>
<sequence length="573" mass="61071">MATGDSQQLLPQRTKSLPRNSGHKTALRDLAWFCKPRSNTVPQHQSPSADINQPSSHHDPRWKSSQTHAISHPTHSHDISVPRVLEAAFAGRLAVSESARITQTVDLGSVLHSQAVHNRLLVHAASFGNTGRHIESIGQKLMAADADSVVPATAARVRNMSRDGTQQPRPASPVAGDQGTAYAKPAASASVCASGSAGGKSLERLLQSFPEVAADPHPLRDFVCSLDHAGIRWYGRIFVGAKCLFFTGTGISLNSGATRRSASTASHSAQTPAWNVSANSKSVTSLASIATPLCSSGRATLPRTATEAIETAAAAAAADSGCASTAGAKKPWRRTAIRVHLRDITRVNKELTMGFWPNAITVGTTHRQYIFTNFLRRDRAHRCLFDAWQTFRARAAEEALVRPASPAPTHRLQLQRRANRISLSAGSVVGLGVCEMPGGASSSTERCESESTVCETPITSDNAEPSAEPAEEPAEALVEEPAEEPYGEIGNESSSEPLEIPLPPQDHQNDPPHAALQDSPQHLSAALLDSKKRHTSTTVAALCSDVMDASHSSQLFLLVSLAVFLLFSSVVFP</sequence>
<feature type="transmembrane region" description="Helical" evidence="2">
    <location>
        <begin position="555"/>
        <end position="572"/>
    </location>
</feature>
<keyword evidence="2" id="KW-0812">Transmembrane</keyword>
<comment type="caution">
    <text evidence="3">The sequence shown here is derived from an EMBL/GenBank/DDBJ whole genome shotgun (WGS) entry which is preliminary data.</text>
</comment>
<evidence type="ECO:0000256" key="2">
    <source>
        <dbReference type="SAM" id="Phobius"/>
    </source>
</evidence>
<feature type="region of interest" description="Disordered" evidence="1">
    <location>
        <begin position="38"/>
        <end position="78"/>
    </location>
</feature>
<dbReference type="GO" id="GO:0032366">
    <property type="term" value="P:intracellular sterol transport"/>
    <property type="evidence" value="ECO:0007669"/>
    <property type="project" value="TreeGrafter"/>
</dbReference>
<dbReference type="Gene3D" id="2.30.29.30">
    <property type="entry name" value="Pleckstrin-homology domain (PH domain)/Phosphotyrosine-binding domain (PTB)"/>
    <property type="match status" value="1"/>
</dbReference>
<name>A0A9W7XQD8_9FUNG</name>
<dbReference type="Proteomes" id="UP001145021">
    <property type="component" value="Unassembled WGS sequence"/>
</dbReference>
<feature type="compositionally biased region" description="Polar residues" evidence="1">
    <location>
        <begin position="38"/>
        <end position="55"/>
    </location>
</feature>
<dbReference type="PANTHER" id="PTHR23319:SF4">
    <property type="entry name" value="GRAM DOMAIN CONTAINING 1B, ISOFORM E"/>
    <property type="match status" value="1"/>
</dbReference>
<evidence type="ECO:0000313" key="3">
    <source>
        <dbReference type="EMBL" id="KAJ1648264.1"/>
    </source>
</evidence>
<organism evidence="3 4">
    <name type="scientific">Coemansia asiatica</name>
    <dbReference type="NCBI Taxonomy" id="1052880"/>
    <lineage>
        <taxon>Eukaryota</taxon>
        <taxon>Fungi</taxon>
        <taxon>Fungi incertae sedis</taxon>
        <taxon>Zoopagomycota</taxon>
        <taxon>Kickxellomycotina</taxon>
        <taxon>Kickxellomycetes</taxon>
        <taxon>Kickxellales</taxon>
        <taxon>Kickxellaceae</taxon>
        <taxon>Coemansia</taxon>
    </lineage>
</organism>
<keyword evidence="2" id="KW-1133">Transmembrane helix</keyword>
<dbReference type="GO" id="GO:0005886">
    <property type="term" value="C:plasma membrane"/>
    <property type="evidence" value="ECO:0007669"/>
    <property type="project" value="TreeGrafter"/>
</dbReference>
<proteinExistence type="predicted"/>
<gene>
    <name evidence="3" type="primary">GRAMD1C</name>
    <name evidence="3" type="ORF">LPJ64_000420</name>
</gene>
<reference evidence="3" key="1">
    <citation type="submission" date="2022-07" db="EMBL/GenBank/DDBJ databases">
        <title>Phylogenomic reconstructions and comparative analyses of Kickxellomycotina fungi.</title>
        <authorList>
            <person name="Reynolds N.K."/>
            <person name="Stajich J.E."/>
            <person name="Barry K."/>
            <person name="Grigoriev I.V."/>
            <person name="Crous P."/>
            <person name="Smith M.E."/>
        </authorList>
    </citation>
    <scope>NUCLEOTIDE SEQUENCE</scope>
    <source>
        <strain evidence="3">NBRC 105413</strain>
    </source>
</reference>
<dbReference type="AlphaFoldDB" id="A0A9W7XQD8"/>
<keyword evidence="4" id="KW-1185">Reference proteome</keyword>
<protein>
    <submittedName>
        <fullName evidence="3">Protein Aster-C</fullName>
    </submittedName>
</protein>
<dbReference type="GO" id="GO:0120015">
    <property type="term" value="F:sterol transfer activity"/>
    <property type="evidence" value="ECO:0007669"/>
    <property type="project" value="TreeGrafter"/>
</dbReference>